<dbReference type="InterPro" id="IPR011991">
    <property type="entry name" value="ArsR-like_HTH"/>
</dbReference>
<dbReference type="InterPro" id="IPR043519">
    <property type="entry name" value="NT_sf"/>
</dbReference>
<dbReference type="GO" id="GO:0003700">
    <property type="term" value="F:DNA-binding transcription factor activity"/>
    <property type="evidence" value="ECO:0007669"/>
    <property type="project" value="InterPro"/>
</dbReference>
<dbReference type="EMBL" id="LNQE01001238">
    <property type="protein sequence ID" value="KUG19978.1"/>
    <property type="molecule type" value="Genomic_DNA"/>
</dbReference>
<organism evidence="2">
    <name type="scientific">hydrocarbon metagenome</name>
    <dbReference type="NCBI Taxonomy" id="938273"/>
    <lineage>
        <taxon>unclassified sequences</taxon>
        <taxon>metagenomes</taxon>
        <taxon>ecological metagenomes</taxon>
    </lineage>
</organism>
<name>A0A0W8FGF7_9ZZZZ</name>
<evidence type="ECO:0000313" key="2">
    <source>
        <dbReference type="EMBL" id="KUG19978.1"/>
    </source>
</evidence>
<protein>
    <recommendedName>
        <fullName evidence="1">HTH arsR-type domain-containing protein</fullName>
    </recommendedName>
</protein>
<dbReference type="InterPro" id="IPR036388">
    <property type="entry name" value="WH-like_DNA-bd_sf"/>
</dbReference>
<proteinExistence type="predicted"/>
<sequence length="180" mass="19797">MFESSNIISGTSFALLRFLGRRYRDGFYVREIARLLGMGAGSVSETLARLAEAGLVHREERGRLVIYRAAMESPLLREMKICATLIELNPLILRLRGEVTRVILFGSSATGDDTHESDIDLFIETDATKAVAESVAAVQAGLDREISPLILTPGEFRSLKTADRALYERILGGKVLIEGL</sequence>
<dbReference type="InterPro" id="IPR000835">
    <property type="entry name" value="HTH_MarR-typ"/>
</dbReference>
<feature type="domain" description="HTH arsR-type" evidence="1">
    <location>
        <begin position="3"/>
        <end position="87"/>
    </location>
</feature>
<dbReference type="Pfam" id="PF12802">
    <property type="entry name" value="MarR_2"/>
    <property type="match status" value="1"/>
</dbReference>
<dbReference type="InterPro" id="IPR036390">
    <property type="entry name" value="WH_DNA-bd_sf"/>
</dbReference>
<dbReference type="AlphaFoldDB" id="A0A0W8FGF7"/>
<dbReference type="InterPro" id="IPR001845">
    <property type="entry name" value="HTH_ArsR_DNA-bd_dom"/>
</dbReference>
<evidence type="ECO:0000259" key="1">
    <source>
        <dbReference type="SMART" id="SM00418"/>
    </source>
</evidence>
<dbReference type="Gene3D" id="1.10.10.10">
    <property type="entry name" value="Winged helix-like DNA-binding domain superfamily/Winged helix DNA-binding domain"/>
    <property type="match status" value="1"/>
</dbReference>
<dbReference type="SUPFAM" id="SSF46785">
    <property type="entry name" value="Winged helix' DNA-binding domain"/>
    <property type="match status" value="1"/>
</dbReference>
<dbReference type="SMART" id="SM00418">
    <property type="entry name" value="HTH_ARSR"/>
    <property type="match status" value="1"/>
</dbReference>
<gene>
    <name evidence="2" type="ORF">ASZ90_010285</name>
</gene>
<dbReference type="CDD" id="cd05403">
    <property type="entry name" value="NT_KNTase_like"/>
    <property type="match status" value="1"/>
</dbReference>
<reference evidence="2" key="1">
    <citation type="journal article" date="2015" name="Proc. Natl. Acad. Sci. U.S.A.">
        <title>Networks of energetic and metabolic interactions define dynamics in microbial communities.</title>
        <authorList>
            <person name="Embree M."/>
            <person name="Liu J.K."/>
            <person name="Al-Bassam M.M."/>
            <person name="Zengler K."/>
        </authorList>
    </citation>
    <scope>NUCLEOTIDE SEQUENCE</scope>
</reference>
<dbReference type="Pfam" id="PF18765">
    <property type="entry name" value="Polbeta"/>
    <property type="match status" value="1"/>
</dbReference>
<dbReference type="Gene3D" id="3.30.460.10">
    <property type="entry name" value="Beta Polymerase, domain 2"/>
    <property type="match status" value="1"/>
</dbReference>
<dbReference type="InterPro" id="IPR041633">
    <property type="entry name" value="Polbeta"/>
</dbReference>
<comment type="caution">
    <text evidence="2">The sequence shown here is derived from an EMBL/GenBank/DDBJ whole genome shotgun (WGS) entry which is preliminary data.</text>
</comment>
<accession>A0A0W8FGF7</accession>
<dbReference type="CDD" id="cd00090">
    <property type="entry name" value="HTH_ARSR"/>
    <property type="match status" value="1"/>
</dbReference>
<dbReference type="SUPFAM" id="SSF81301">
    <property type="entry name" value="Nucleotidyltransferase"/>
    <property type="match status" value="1"/>
</dbReference>